<dbReference type="HOGENOM" id="CLU_1346394_0_0_2"/>
<dbReference type="STRING" id="415426.Hbut_0910"/>
<gene>
    <name evidence="1" type="ordered locus">Hbut_0910</name>
</gene>
<keyword evidence="2" id="KW-1185">Reference proteome</keyword>
<sequence>MPTRRLILIATAKKWNLALGADEIGNALYPLDNEVLVELDKAYPIIYVFSGKLSSWRAFQAIVREPPAYLERLVPVEKLVNQRVHCDSEGVELPKELVDVLARILHSLEAVNVEAKPRKYYVTGKCSEKEFNRFLARFIARQFDIHVLRRAARVLKFEDTRYGIVLALINNGWDRLSFWRTRRLGEISAAGREDKKGITAESS</sequence>
<dbReference type="RefSeq" id="WP_011822076.1">
    <property type="nucleotide sequence ID" value="NC_008818.1"/>
</dbReference>
<dbReference type="OrthoDB" id="15322at2157"/>
<proteinExistence type="predicted"/>
<dbReference type="AlphaFoldDB" id="A2BL97"/>
<evidence type="ECO:0000313" key="1">
    <source>
        <dbReference type="EMBL" id="ABM80758.1"/>
    </source>
</evidence>
<dbReference type="EnsemblBacteria" id="ABM80758">
    <property type="protein sequence ID" value="ABM80758"/>
    <property type="gene ID" value="Hbut_0910"/>
</dbReference>
<reference evidence="1 2" key="1">
    <citation type="journal article" date="2007" name="Archaea">
        <title>The genome of Hyperthermus butylicus: a sulfur-reducing, peptide fermenting, neutrophilic Crenarchaeote growing up to 108 degrees C.</title>
        <authorList>
            <person name="Brugger K."/>
            <person name="Chen L."/>
            <person name="Stark M."/>
            <person name="Zibat A."/>
            <person name="Redder P."/>
            <person name="Ruepp A."/>
            <person name="Awayez M."/>
            <person name="She Q."/>
            <person name="Garrett R.A."/>
            <person name="Klenk H.P."/>
        </authorList>
    </citation>
    <scope>NUCLEOTIDE SEQUENCE [LARGE SCALE GENOMIC DNA]</scope>
    <source>
        <strain evidence="2">DSM 5456 / JCM 9403 / PLM1-5</strain>
    </source>
</reference>
<evidence type="ECO:0000313" key="2">
    <source>
        <dbReference type="Proteomes" id="UP000002593"/>
    </source>
</evidence>
<name>A2BL97_HYPBU</name>
<dbReference type="EMBL" id="CP000493">
    <property type="protein sequence ID" value="ABM80758.1"/>
    <property type="molecule type" value="Genomic_DNA"/>
</dbReference>
<protein>
    <submittedName>
        <fullName evidence="1">Uncharacterized protein</fullName>
    </submittedName>
</protein>
<accession>A2BL97</accession>
<dbReference type="KEGG" id="hbu:Hbut_0910"/>
<organism evidence="1 2">
    <name type="scientific">Hyperthermus butylicus (strain DSM 5456 / JCM 9403 / PLM1-5)</name>
    <dbReference type="NCBI Taxonomy" id="415426"/>
    <lineage>
        <taxon>Archaea</taxon>
        <taxon>Thermoproteota</taxon>
        <taxon>Thermoprotei</taxon>
        <taxon>Desulfurococcales</taxon>
        <taxon>Pyrodictiaceae</taxon>
        <taxon>Hyperthermus</taxon>
    </lineage>
</organism>
<dbReference type="GeneID" id="4781763"/>
<dbReference type="Proteomes" id="UP000002593">
    <property type="component" value="Chromosome"/>
</dbReference>